<dbReference type="Proteomes" id="UP000554342">
    <property type="component" value="Unassembled WGS sequence"/>
</dbReference>
<keyword evidence="1" id="KW-0812">Transmembrane</keyword>
<dbReference type="RefSeq" id="WP_184004470.1">
    <property type="nucleotide sequence ID" value="NZ_BAABIF010000030.1"/>
</dbReference>
<comment type="caution">
    <text evidence="2">The sequence shown here is derived from an EMBL/GenBank/DDBJ whole genome shotgun (WGS) entry which is preliminary data.</text>
</comment>
<reference evidence="2 3" key="1">
    <citation type="submission" date="2020-08" db="EMBL/GenBank/DDBJ databases">
        <title>Genomic Encyclopedia of Type Strains, Phase IV (KMG-IV): sequencing the most valuable type-strain genomes for metagenomic binning, comparative biology and taxonomic classification.</title>
        <authorList>
            <person name="Goeker M."/>
        </authorList>
    </citation>
    <scope>NUCLEOTIDE SEQUENCE [LARGE SCALE GENOMIC DNA]</scope>
    <source>
        <strain evidence="2 3">DSM 27203</strain>
    </source>
</reference>
<evidence type="ECO:0000313" key="3">
    <source>
        <dbReference type="Proteomes" id="UP000554342"/>
    </source>
</evidence>
<dbReference type="Pfam" id="PF09601">
    <property type="entry name" value="DUF2459"/>
    <property type="match status" value="1"/>
</dbReference>
<keyword evidence="1" id="KW-1133">Transmembrane helix</keyword>
<accession>A0A840Z1F9</accession>
<dbReference type="InterPro" id="IPR011727">
    <property type="entry name" value="CHP02117"/>
</dbReference>
<proteinExistence type="predicted"/>
<sequence length="231" mass="25673">MTRNALPLLRSRPVRWLAWAFVALLSVLVVYGVAGLIGGALPANSWRTVPQHGVRIYVEDNGIHTGIVVPVDAAGMDWRDLVHADDIADPRYARYGYLAFGWGDRHFYEDTPNWSDISLITVLHAAMGSDDTVLHVEHIPEPIPDSSVRSIMLRVDEYRRLAAFIRASFALTPDGRTVSVRGYGPYDAFYSATGKYDSFTTCNSWTGRALRNAGVPMGRWTPFSGSVMAWL</sequence>
<feature type="transmembrane region" description="Helical" evidence="1">
    <location>
        <begin position="16"/>
        <end position="41"/>
    </location>
</feature>
<evidence type="ECO:0000256" key="1">
    <source>
        <dbReference type="SAM" id="Phobius"/>
    </source>
</evidence>
<keyword evidence="3" id="KW-1185">Reference proteome</keyword>
<evidence type="ECO:0000313" key="2">
    <source>
        <dbReference type="EMBL" id="MBB5719574.1"/>
    </source>
</evidence>
<protein>
    <submittedName>
        <fullName evidence="2">Uncharacterized protein (TIGR02117 family)</fullName>
    </submittedName>
</protein>
<organism evidence="2 3">
    <name type="scientific">Stakelama sediminis</name>
    <dbReference type="NCBI Taxonomy" id="463200"/>
    <lineage>
        <taxon>Bacteria</taxon>
        <taxon>Pseudomonadati</taxon>
        <taxon>Pseudomonadota</taxon>
        <taxon>Alphaproteobacteria</taxon>
        <taxon>Sphingomonadales</taxon>
        <taxon>Sphingomonadaceae</taxon>
        <taxon>Stakelama</taxon>
    </lineage>
</organism>
<dbReference type="NCBIfam" id="TIGR02117">
    <property type="entry name" value="chp_urease_rgn"/>
    <property type="match status" value="1"/>
</dbReference>
<keyword evidence="1" id="KW-0472">Membrane</keyword>
<dbReference type="AlphaFoldDB" id="A0A840Z1F9"/>
<name>A0A840Z1F9_9SPHN</name>
<gene>
    <name evidence="2" type="ORF">FHR23_002522</name>
</gene>
<dbReference type="EMBL" id="JACIJI010000005">
    <property type="protein sequence ID" value="MBB5719574.1"/>
    <property type="molecule type" value="Genomic_DNA"/>
</dbReference>